<name>A0A975GLV8_9BACT</name>
<dbReference type="EMBL" id="CP061800">
    <property type="protein sequence ID" value="QTA85213.1"/>
    <property type="molecule type" value="Genomic_DNA"/>
</dbReference>
<dbReference type="SUPFAM" id="SSF46785">
    <property type="entry name" value="Winged helix' DNA-binding domain"/>
    <property type="match status" value="1"/>
</dbReference>
<dbReference type="InterPro" id="IPR036388">
    <property type="entry name" value="WH-like_DNA-bd_sf"/>
</dbReference>
<dbReference type="AlphaFoldDB" id="A0A975GLV8"/>
<proteinExistence type="predicted"/>
<evidence type="ECO:0000256" key="1">
    <source>
        <dbReference type="SAM" id="MobiDB-lite"/>
    </source>
</evidence>
<keyword evidence="3" id="KW-1185">Reference proteome</keyword>
<evidence type="ECO:0000313" key="3">
    <source>
        <dbReference type="Proteomes" id="UP000663722"/>
    </source>
</evidence>
<accession>A0A975GLV8</accession>
<dbReference type="KEGG" id="dmm:dnm_012180"/>
<dbReference type="Proteomes" id="UP000663722">
    <property type="component" value="Chromosome"/>
</dbReference>
<feature type="region of interest" description="Disordered" evidence="1">
    <location>
        <begin position="78"/>
        <end position="98"/>
    </location>
</feature>
<dbReference type="Pfam" id="PF13412">
    <property type="entry name" value="HTH_24"/>
    <property type="match status" value="1"/>
</dbReference>
<sequence>MTPPKGGTTNWYVHSWKSPCYPEITRKIAEIIRNYPHITRKEIARLLNISEDGVKYHLKKLGKCGMLTRVGPVKGGDIGKSGRFPHLPSFTGQEINDP</sequence>
<protein>
    <submittedName>
        <fullName evidence="2">HTH domain-containing protein</fullName>
    </submittedName>
</protein>
<dbReference type="RefSeq" id="WP_207681355.1">
    <property type="nucleotide sequence ID" value="NZ_CP061800.1"/>
</dbReference>
<dbReference type="Gene3D" id="1.10.10.10">
    <property type="entry name" value="Winged helix-like DNA-binding domain superfamily/Winged helix DNA-binding domain"/>
    <property type="match status" value="1"/>
</dbReference>
<reference evidence="2" key="1">
    <citation type="journal article" date="2021" name="Microb. Physiol.">
        <title>Proteogenomic Insights into the Physiology of Marine, Sulfate-Reducing, Filamentous Desulfonema limicola and Desulfonema magnum.</title>
        <authorList>
            <person name="Schnaars V."/>
            <person name="Wohlbrand L."/>
            <person name="Scheve S."/>
            <person name="Hinrichs C."/>
            <person name="Reinhardt R."/>
            <person name="Rabus R."/>
        </authorList>
    </citation>
    <scope>NUCLEOTIDE SEQUENCE</scope>
    <source>
        <strain evidence="2">4be13</strain>
    </source>
</reference>
<gene>
    <name evidence="2" type="ORF">dnm_012180</name>
</gene>
<evidence type="ECO:0000313" key="2">
    <source>
        <dbReference type="EMBL" id="QTA85213.1"/>
    </source>
</evidence>
<organism evidence="2 3">
    <name type="scientific">Desulfonema magnum</name>
    <dbReference type="NCBI Taxonomy" id="45655"/>
    <lineage>
        <taxon>Bacteria</taxon>
        <taxon>Pseudomonadati</taxon>
        <taxon>Thermodesulfobacteriota</taxon>
        <taxon>Desulfobacteria</taxon>
        <taxon>Desulfobacterales</taxon>
        <taxon>Desulfococcaceae</taxon>
        <taxon>Desulfonema</taxon>
    </lineage>
</organism>
<dbReference type="InterPro" id="IPR036390">
    <property type="entry name" value="WH_DNA-bd_sf"/>
</dbReference>